<dbReference type="OrthoDB" id="1786548at2"/>
<keyword evidence="3" id="KW-1185">Reference proteome</keyword>
<keyword evidence="1" id="KW-0175">Coiled coil</keyword>
<dbReference type="InterPro" id="IPR014717">
    <property type="entry name" value="Transl_elong_EF1B/ribsomal_bS6"/>
</dbReference>
<dbReference type="InterPro" id="IPR007445">
    <property type="entry name" value="PilO"/>
</dbReference>
<dbReference type="Gene3D" id="3.30.70.60">
    <property type="match status" value="1"/>
</dbReference>
<sequence>MFKGVLLLSPREKVLLLCLLFMLLCTGFYRLVIEGQMNQYSEVQSKLQITQQEVSKLKMVLAREKQQLETAKEMDKKLNSLLPLFNTRLYTGDALAYLNWKAYESKVFIQDTKPMQAVDRKLYLEIPFTLKVQGYYNNIVDYVKVLENLPNISEIRRTEFRPLSKAADFPGSANGESSLLENGVITAELDLVIFSVKEEGQALEQGKLLMDQWKVGRHNAFQSVEPLSPLEAMTTPWMDFLPEEKERIGNP</sequence>
<evidence type="ECO:0000313" key="2">
    <source>
        <dbReference type="EMBL" id="ABO49566.1"/>
    </source>
</evidence>
<evidence type="ECO:0008006" key="4">
    <source>
        <dbReference type="Google" id="ProtNLM"/>
    </source>
</evidence>
<dbReference type="GO" id="GO:0043107">
    <property type="term" value="P:type IV pilus-dependent motility"/>
    <property type="evidence" value="ECO:0007669"/>
    <property type="project" value="InterPro"/>
</dbReference>
<dbReference type="HOGENOM" id="CLU_1105754_0_0_9"/>
<protein>
    <recommendedName>
        <fullName evidence="4">Type IV pilus assembly protein PilO</fullName>
    </recommendedName>
</protein>
<dbReference type="RefSeq" id="WP_011877393.1">
    <property type="nucleotide sequence ID" value="NC_009253.1"/>
</dbReference>
<dbReference type="eggNOG" id="COG3167">
    <property type="taxonomic scope" value="Bacteria"/>
</dbReference>
<accession>A4J3B3</accession>
<dbReference type="STRING" id="349161.Dred_1031"/>
<dbReference type="EMBL" id="CP000612">
    <property type="protein sequence ID" value="ABO49566.1"/>
    <property type="molecule type" value="Genomic_DNA"/>
</dbReference>
<dbReference type="AlphaFoldDB" id="A4J3B3"/>
<dbReference type="GO" id="GO:0043683">
    <property type="term" value="P:type IV pilus assembly"/>
    <property type="evidence" value="ECO:0007669"/>
    <property type="project" value="InterPro"/>
</dbReference>
<evidence type="ECO:0000313" key="3">
    <source>
        <dbReference type="Proteomes" id="UP000001556"/>
    </source>
</evidence>
<gene>
    <name evidence="2" type="ordered locus">Dred_1031</name>
</gene>
<reference evidence="2 3" key="1">
    <citation type="submission" date="2007-03" db="EMBL/GenBank/DDBJ databases">
        <title>Complete sequence of Desulfotomaculum reducens MI-1.</title>
        <authorList>
            <consortium name="US DOE Joint Genome Institute"/>
            <person name="Copeland A."/>
            <person name="Lucas S."/>
            <person name="Lapidus A."/>
            <person name="Barry K."/>
            <person name="Detter J.C."/>
            <person name="Glavina del Rio T."/>
            <person name="Hammon N."/>
            <person name="Israni S."/>
            <person name="Dalin E."/>
            <person name="Tice H."/>
            <person name="Pitluck S."/>
            <person name="Sims D."/>
            <person name="Brettin T."/>
            <person name="Bruce D."/>
            <person name="Han C."/>
            <person name="Tapia R."/>
            <person name="Schmutz J."/>
            <person name="Larimer F."/>
            <person name="Land M."/>
            <person name="Hauser L."/>
            <person name="Kyrpides N."/>
            <person name="Kim E."/>
            <person name="Tebo B.M."/>
            <person name="Richardson P."/>
        </authorList>
    </citation>
    <scope>NUCLEOTIDE SEQUENCE [LARGE SCALE GENOMIC DNA]</scope>
    <source>
        <strain evidence="2 3">MI-1</strain>
    </source>
</reference>
<organism evidence="2 3">
    <name type="scientific">Desulforamulus reducens (strain ATCC BAA-1160 / DSM 100696 / MI-1)</name>
    <name type="common">Desulfotomaculum reducens</name>
    <dbReference type="NCBI Taxonomy" id="349161"/>
    <lineage>
        <taxon>Bacteria</taxon>
        <taxon>Bacillati</taxon>
        <taxon>Bacillota</taxon>
        <taxon>Clostridia</taxon>
        <taxon>Eubacteriales</taxon>
        <taxon>Peptococcaceae</taxon>
        <taxon>Desulforamulus</taxon>
    </lineage>
</organism>
<name>A4J3B3_DESRM</name>
<dbReference type="KEGG" id="drm:Dred_1031"/>
<feature type="coiled-coil region" evidence="1">
    <location>
        <begin position="33"/>
        <end position="74"/>
    </location>
</feature>
<evidence type="ECO:0000256" key="1">
    <source>
        <dbReference type="SAM" id="Coils"/>
    </source>
</evidence>
<proteinExistence type="predicted"/>
<dbReference type="Pfam" id="PF04350">
    <property type="entry name" value="PilO"/>
    <property type="match status" value="1"/>
</dbReference>
<dbReference type="Proteomes" id="UP000001556">
    <property type="component" value="Chromosome"/>
</dbReference>